<dbReference type="EMBL" id="CM023484">
    <property type="protein sequence ID" value="KAH6932439.1"/>
    <property type="molecule type" value="Genomic_DNA"/>
</dbReference>
<gene>
    <name evidence="1" type="ORF">HPB50_005912</name>
</gene>
<dbReference type="Proteomes" id="UP000821845">
    <property type="component" value="Chromosome 4"/>
</dbReference>
<comment type="caution">
    <text evidence="1">The sequence shown here is derived from an EMBL/GenBank/DDBJ whole genome shotgun (WGS) entry which is preliminary data.</text>
</comment>
<evidence type="ECO:0000313" key="1">
    <source>
        <dbReference type="EMBL" id="KAH6932439.1"/>
    </source>
</evidence>
<sequence>MTDWPFWANGTRGSSKKRKTCHGARGTRSHRNAPGPSPCSPVVSRGNDGPDASLEQPAKGPEPRGPFPGRPMPAAAQLRAMAAAAAGRVGPSRGLRVAMFGVMTFMLIAVISVIVVTLFAVVFLSRKSQDVVMRRLHPDRSPRALLPFQLPPRHQASSYGAVRVEERMVSRRRPIFGKQLQKRGVRRSIAKSASNRANNFVARIHRRLGRKPFFKRQKQRRRKSKAKPKVHHSSDE</sequence>
<proteinExistence type="predicted"/>
<protein>
    <submittedName>
        <fullName evidence="1">Uncharacterized protein</fullName>
    </submittedName>
</protein>
<evidence type="ECO:0000313" key="2">
    <source>
        <dbReference type="Proteomes" id="UP000821845"/>
    </source>
</evidence>
<accession>A0ACB7SIE8</accession>
<keyword evidence="2" id="KW-1185">Reference proteome</keyword>
<name>A0ACB7SIE8_HYAAI</name>
<organism evidence="1 2">
    <name type="scientific">Hyalomma asiaticum</name>
    <name type="common">Tick</name>
    <dbReference type="NCBI Taxonomy" id="266040"/>
    <lineage>
        <taxon>Eukaryota</taxon>
        <taxon>Metazoa</taxon>
        <taxon>Ecdysozoa</taxon>
        <taxon>Arthropoda</taxon>
        <taxon>Chelicerata</taxon>
        <taxon>Arachnida</taxon>
        <taxon>Acari</taxon>
        <taxon>Parasitiformes</taxon>
        <taxon>Ixodida</taxon>
        <taxon>Ixodoidea</taxon>
        <taxon>Ixodidae</taxon>
        <taxon>Hyalomminae</taxon>
        <taxon>Hyalomma</taxon>
    </lineage>
</organism>
<reference evidence="1" key="1">
    <citation type="submission" date="2020-05" db="EMBL/GenBank/DDBJ databases">
        <title>Large-scale comparative analyses of tick genomes elucidate their genetic diversity and vector capacities.</title>
        <authorList>
            <person name="Jia N."/>
            <person name="Wang J."/>
            <person name="Shi W."/>
            <person name="Du L."/>
            <person name="Sun Y."/>
            <person name="Zhan W."/>
            <person name="Jiang J."/>
            <person name="Wang Q."/>
            <person name="Zhang B."/>
            <person name="Ji P."/>
            <person name="Sakyi L.B."/>
            <person name="Cui X."/>
            <person name="Yuan T."/>
            <person name="Jiang B."/>
            <person name="Yang W."/>
            <person name="Lam T.T.-Y."/>
            <person name="Chang Q."/>
            <person name="Ding S."/>
            <person name="Wang X."/>
            <person name="Zhu J."/>
            <person name="Ruan X."/>
            <person name="Zhao L."/>
            <person name="Wei J."/>
            <person name="Que T."/>
            <person name="Du C."/>
            <person name="Cheng J."/>
            <person name="Dai P."/>
            <person name="Han X."/>
            <person name="Huang E."/>
            <person name="Gao Y."/>
            <person name="Liu J."/>
            <person name="Shao H."/>
            <person name="Ye R."/>
            <person name="Li L."/>
            <person name="Wei W."/>
            <person name="Wang X."/>
            <person name="Wang C."/>
            <person name="Yang T."/>
            <person name="Huo Q."/>
            <person name="Li W."/>
            <person name="Guo W."/>
            <person name="Chen H."/>
            <person name="Zhou L."/>
            <person name="Ni X."/>
            <person name="Tian J."/>
            <person name="Zhou Y."/>
            <person name="Sheng Y."/>
            <person name="Liu T."/>
            <person name="Pan Y."/>
            <person name="Xia L."/>
            <person name="Li J."/>
            <person name="Zhao F."/>
            <person name="Cao W."/>
        </authorList>
    </citation>
    <scope>NUCLEOTIDE SEQUENCE</scope>
    <source>
        <strain evidence="1">Hyas-2018</strain>
    </source>
</reference>